<dbReference type="EMBL" id="LJEB01000027">
    <property type="protein sequence ID" value="KPR56379.1"/>
    <property type="molecule type" value="Genomic_DNA"/>
</dbReference>
<dbReference type="Proteomes" id="UP000855471">
    <property type="component" value="Unassembled WGS sequence"/>
</dbReference>
<comment type="caution">
    <text evidence="1">The sequence shown here is derived from an EMBL/GenBank/DDBJ whole genome shotgun (WGS) entry which is preliminary data.</text>
</comment>
<reference evidence="1" key="3">
    <citation type="journal article" date="2018" name="Genome Biol.">
        <title>SKESA: strategic k-mer extension for scrupulous assemblies.</title>
        <authorList>
            <person name="Souvorov A."/>
            <person name="Agarwala R."/>
            <person name="Lipman D.J."/>
        </authorList>
    </citation>
    <scope>NUCLEOTIDE SEQUENCE</scope>
    <source>
        <strain evidence="1">O50</strain>
    </source>
</reference>
<protein>
    <submittedName>
        <fullName evidence="1">Addiction module toxin RelE</fullName>
    </submittedName>
</protein>
<dbReference type="InterPro" id="IPR009241">
    <property type="entry name" value="HigB-like"/>
</dbReference>
<dbReference type="EMBL" id="DACSXJ010000039">
    <property type="protein sequence ID" value="HAT3899873.1"/>
    <property type="molecule type" value="Genomic_DNA"/>
</dbReference>
<accession>A0A0N8LWA3</accession>
<dbReference type="AlphaFoldDB" id="A0A0N8LWA3"/>
<name>A0A0N8LWA3_CITFR</name>
<dbReference type="RefSeq" id="WP_048220009.1">
    <property type="nucleotide sequence ID" value="NZ_AP026940.1"/>
</dbReference>
<evidence type="ECO:0000313" key="2">
    <source>
        <dbReference type="EMBL" id="KPR56379.1"/>
    </source>
</evidence>
<dbReference type="Proteomes" id="UP000050520">
    <property type="component" value="Unassembled WGS sequence"/>
</dbReference>
<evidence type="ECO:0000313" key="3">
    <source>
        <dbReference type="Proteomes" id="UP000050520"/>
    </source>
</evidence>
<dbReference type="Pfam" id="PF05973">
    <property type="entry name" value="Gp49"/>
    <property type="match status" value="1"/>
</dbReference>
<proteinExistence type="predicted"/>
<organism evidence="1">
    <name type="scientific">Citrobacter freundii</name>
    <dbReference type="NCBI Taxonomy" id="546"/>
    <lineage>
        <taxon>Bacteria</taxon>
        <taxon>Pseudomonadati</taxon>
        <taxon>Pseudomonadota</taxon>
        <taxon>Gammaproteobacteria</taxon>
        <taxon>Enterobacterales</taxon>
        <taxon>Enterobacteriaceae</taxon>
        <taxon>Citrobacter</taxon>
        <taxon>Citrobacter freundii complex</taxon>
    </lineage>
</organism>
<reference evidence="2 3" key="2">
    <citation type="journal article" date="2017" name="PLoS ONE">
        <title>Genomic and phenotypic characterisation of fluoroquinolone resistance mechanisms in Enterobacteriaceae in Durban, South Africa.</title>
        <authorList>
            <person name="Osei Sekyere J."/>
            <person name="Amoako D.G."/>
        </authorList>
    </citation>
    <scope>NUCLEOTIDE SEQUENCE [LARGE SCALE GENOMIC DNA]</scope>
    <source>
        <strain evidence="2 3">ST62:944112508</strain>
    </source>
</reference>
<reference evidence="3" key="1">
    <citation type="submission" date="2015-09" db="EMBL/GenBank/DDBJ databases">
        <title>Prevalence of NDMs in South Africa.</title>
        <authorList>
            <person name="Osei Sekyere J."/>
            <person name="Govinden U."/>
            <person name="Essack S."/>
            <person name="Haldorsen B."/>
            <person name="Samuelsen O."/>
            <person name="Aasnaes B."/>
            <person name="Sundsfjord A."/>
        </authorList>
    </citation>
    <scope>NUCLEOTIDE SEQUENCE [LARGE SCALE GENOMIC DNA]</scope>
    <source>
        <strain evidence="3">ST62:944112508</strain>
    </source>
</reference>
<reference evidence="1" key="4">
    <citation type="submission" date="2020-09" db="EMBL/GenBank/DDBJ databases">
        <authorList>
            <consortium name="NCBI Pathogen Detection Project"/>
        </authorList>
    </citation>
    <scope>NUCLEOTIDE SEQUENCE</scope>
    <source>
        <strain evidence="1">O50</strain>
    </source>
</reference>
<sequence>MTKPLYWVGHAWKDLQGMPEHVRDTFGFALWLAQQGKQHSQTKPLKGFGGAGVLEVVEDYHGNTWRAVYTIQLKNAVYVLHVFQKKSVAGKATPKPEIDLIYQRLKAAQRHAQESGYVT</sequence>
<evidence type="ECO:0000313" key="1">
    <source>
        <dbReference type="EMBL" id="HAT3899873.1"/>
    </source>
</evidence>
<gene>
    <name evidence="2" type="ORF">AN672_06800</name>
    <name evidence="1" type="ORF">I9Y29_004355</name>
</gene>